<dbReference type="EMBL" id="JAYKXH010000007">
    <property type="protein sequence ID" value="KAK7162799.1"/>
    <property type="molecule type" value="Genomic_DNA"/>
</dbReference>
<comment type="subcellular location">
    <subcellularLocation>
        <location evidence="1">Cytoplasm</location>
    </subcellularLocation>
</comment>
<evidence type="ECO:0000313" key="6">
    <source>
        <dbReference type="Proteomes" id="UP001364617"/>
    </source>
</evidence>
<name>A0AAN9DCK9_9TELE</name>
<dbReference type="PANTHER" id="PTHR18875:SF8">
    <property type="entry name" value="COILED-COIL DOMAIN-CONTAINING PROTEIN 18"/>
    <property type="match status" value="1"/>
</dbReference>
<organism evidence="5 6">
    <name type="scientific">Phoxinus phoxinus</name>
    <name type="common">Eurasian minnow</name>
    <dbReference type="NCBI Taxonomy" id="58324"/>
    <lineage>
        <taxon>Eukaryota</taxon>
        <taxon>Metazoa</taxon>
        <taxon>Chordata</taxon>
        <taxon>Craniata</taxon>
        <taxon>Vertebrata</taxon>
        <taxon>Euteleostomi</taxon>
        <taxon>Actinopterygii</taxon>
        <taxon>Neopterygii</taxon>
        <taxon>Teleostei</taxon>
        <taxon>Ostariophysi</taxon>
        <taxon>Cypriniformes</taxon>
        <taxon>Leuciscidae</taxon>
        <taxon>Phoxininae</taxon>
        <taxon>Phoxinus</taxon>
    </lineage>
</organism>
<proteinExistence type="predicted"/>
<dbReference type="GO" id="GO:0005737">
    <property type="term" value="C:cytoplasm"/>
    <property type="evidence" value="ECO:0007669"/>
    <property type="project" value="UniProtKB-SubCell"/>
</dbReference>
<evidence type="ECO:0008006" key="7">
    <source>
        <dbReference type="Google" id="ProtNLM"/>
    </source>
</evidence>
<evidence type="ECO:0000256" key="3">
    <source>
        <dbReference type="ARBA" id="ARBA00023054"/>
    </source>
</evidence>
<feature type="coiled-coil region" evidence="4">
    <location>
        <begin position="530"/>
        <end position="857"/>
    </location>
</feature>
<feature type="coiled-coil region" evidence="4">
    <location>
        <begin position="893"/>
        <end position="1163"/>
    </location>
</feature>
<evidence type="ECO:0000256" key="2">
    <source>
        <dbReference type="ARBA" id="ARBA00022490"/>
    </source>
</evidence>
<sequence length="1327" mass="152559">MFKDNRELVEDVFSLRNQLRLTEKNLQSVGEQLSRSGNEIVGEDNNRSFVDGFPGRLTLEDLQKPDPVYLHPEQRACARISTCDCRSDRDMEAETSVLRRKLNTVRQENTSLVMENRQLIGDIEAAQLELASSRSKIRMLGSSVGARTSSVSFMKEQILGLEAELNTQTKALEAAEQKLEESEQTVMLSSRLAEKLRDELRVVKAELAERTRLGKRAEQQRNQALRNAEKLTVTFKEYKDDVSEKLRTVLESEGQLKVSLMECDREREELERKCAELEREKEGLRHNICELKEVHGRSESLSAERVQLQSQVQQFSDQLKQLQRELAEKEAQLQEVAGLKRENEDLRLLTACQEQRVAQAHSEREQDRAELASLENVLDLLHLRENREGALCVNPCLLSTLSYTSTTESIKHKPGEGYQKLLAVLQTVEREKTRQASAAQGLQERLTRAQEEISSLQTSITERSSHYQQLHNQLLDKATQATSLEKELKKKSLRITVLEKQLQEKSAAYSQTVMKTGQLEQDLLEKASSIQHYQSVLNKKQREYQQTTEKIKNAHSHKCKELEDRIELLQLSLAQKQTELEELEQNVTDFHTEKQESQQRAGLLQIIIDQLTEDFEAKFKCSEETLRNVEEQAADSASKVRSLQTELSSCKEELSLYLQQMEEVKKHHERQLELKNSELSQLQEELRRKCVAYQSSSEENLQLQHSMQNQHAMLQESTSRIAQLEESQSQLQSQVSQLEQDLEKERTALSQALRRREREVEEATQEVQKKGRQAAELSGSITQLSSEMSKCRVELSDMELELLRLRRDSNTKASQLNQMEETLKETRGMLDKKSDMVMDLEEKLHRSETDRRNSLQRAQLMEGQLQEVRGELTDTLDHLQELRDVLQRAQLTSDQRQAAIDKLAAELRESQRELEERNNEVLDLDTALKERQGELQQRAQLLGQLDVAIKEHKLEMEKKVEYLQEALEKSQNELSEKDQQMQFLTERMEMLKSQLQVKEDIERGAVEHGQQLRVYREQLQKTVQELQGAKTRCDSLNRQIDQVTQQARHKESEVHQLRDEMSAMEKRSTQAEVRLQATITALQQELEQQREEHHKELSDVQQTRGQLLKVSDQISSSLRYSQEQLSQWLQQARDQLEEARSASARLHAELHSKEQLLQSANENLLIKESEITRLHGKLSSLERASELHNITLRHKPSTPPPLSPPLKDSILHCSPSPCHKISSARSSLSSWHNTFSDASLELSDSLKASVQAALHPPPSPDQACWQGLSTHEATSTTDMSFNPLTYMLDPEESDLESLSGMLRFVNQTLALQEQQSLRDTSIHDTGT</sequence>
<keyword evidence="2" id="KW-0963">Cytoplasm</keyword>
<keyword evidence="3 4" id="KW-0175">Coiled coil</keyword>
<feature type="coiled-coil region" evidence="4">
    <location>
        <begin position="425"/>
        <end position="501"/>
    </location>
</feature>
<evidence type="ECO:0000256" key="4">
    <source>
        <dbReference type="SAM" id="Coils"/>
    </source>
</evidence>
<feature type="coiled-coil region" evidence="4">
    <location>
        <begin position="158"/>
        <end position="377"/>
    </location>
</feature>
<evidence type="ECO:0000313" key="5">
    <source>
        <dbReference type="EMBL" id="KAK7162799.1"/>
    </source>
</evidence>
<keyword evidence="6" id="KW-1185">Reference proteome</keyword>
<dbReference type="Proteomes" id="UP001364617">
    <property type="component" value="Unassembled WGS sequence"/>
</dbReference>
<comment type="caution">
    <text evidence="5">The sequence shown here is derived from an EMBL/GenBank/DDBJ whole genome shotgun (WGS) entry which is preliminary data.</text>
</comment>
<protein>
    <recommendedName>
        <fullName evidence="7">Coiled-coil domain-containing protein 18</fullName>
    </recommendedName>
</protein>
<reference evidence="5 6" key="1">
    <citation type="submission" date="2024-02" db="EMBL/GenBank/DDBJ databases">
        <title>Chromosome-level genome assembly of the Eurasian Minnow (Phoxinus phoxinus).</title>
        <authorList>
            <person name="Oriowo T.O."/>
            <person name="Martin S."/>
            <person name="Stange M."/>
            <person name="Chrysostomakis Y."/>
            <person name="Brown T."/>
            <person name="Winkler S."/>
            <person name="Kukowka S."/>
            <person name="Myers E.W."/>
            <person name="Bohne A."/>
        </authorList>
    </citation>
    <scope>NUCLEOTIDE SEQUENCE [LARGE SCALE GENOMIC DNA]</scope>
    <source>
        <strain evidence="5">ZFMK-TIS-60720</strain>
        <tissue evidence="5">Whole Organism</tissue>
    </source>
</reference>
<accession>A0AAN9DCK9</accession>
<dbReference type="PANTHER" id="PTHR18875">
    <property type="entry name" value="SARCOMA ANTIGEN NY-SAR-24/CYTOSKELETAL PROTEIN SOJO"/>
    <property type="match status" value="1"/>
</dbReference>
<gene>
    <name evidence="5" type="ORF">R3I93_006981</name>
</gene>
<evidence type="ECO:0000256" key="1">
    <source>
        <dbReference type="ARBA" id="ARBA00004496"/>
    </source>
</evidence>